<evidence type="ECO:0000256" key="2">
    <source>
        <dbReference type="ARBA" id="ARBA00022490"/>
    </source>
</evidence>
<comment type="subunit">
    <text evidence="8">Homodimer. Polymerizes to form a dynamic ring structure in a strictly GTP-dependent manner. Interacts directly with several other division proteins.</text>
</comment>
<dbReference type="InterPro" id="IPR003008">
    <property type="entry name" value="Tubulin_FtsZ_GTPase"/>
</dbReference>
<dbReference type="SMART" id="SM00865">
    <property type="entry name" value="Tubulin_C"/>
    <property type="match status" value="1"/>
</dbReference>
<dbReference type="AlphaFoldDB" id="A4E7F0"/>
<keyword evidence="7 8" id="KW-0131">Cell cycle</keyword>
<evidence type="ECO:0000256" key="6">
    <source>
        <dbReference type="ARBA" id="ARBA00023210"/>
    </source>
</evidence>
<dbReference type="GO" id="GO:0005525">
    <property type="term" value="F:GTP binding"/>
    <property type="evidence" value="ECO:0007669"/>
    <property type="project" value="UniProtKB-UniRule"/>
</dbReference>
<evidence type="ECO:0000256" key="11">
    <source>
        <dbReference type="SAM" id="MobiDB-lite"/>
    </source>
</evidence>
<name>A4E7F0_COLAA</name>
<dbReference type="EMBL" id="AAVN02000001">
    <property type="protein sequence ID" value="EBA40659.1"/>
    <property type="molecule type" value="Genomic_DNA"/>
</dbReference>
<evidence type="ECO:0000256" key="8">
    <source>
        <dbReference type="HAMAP-Rule" id="MF_00909"/>
    </source>
</evidence>
<dbReference type="SUPFAM" id="SSF55307">
    <property type="entry name" value="Tubulin C-terminal domain-like"/>
    <property type="match status" value="1"/>
</dbReference>
<feature type="compositionally biased region" description="Low complexity" evidence="11">
    <location>
        <begin position="343"/>
        <end position="368"/>
    </location>
</feature>
<feature type="domain" description="Tubulin/FtsZ 2-layer sandwich" evidence="13">
    <location>
        <begin position="217"/>
        <end position="334"/>
    </location>
</feature>
<dbReference type="PANTHER" id="PTHR30314:SF3">
    <property type="entry name" value="MITOCHONDRIAL DIVISION PROTEIN FSZA"/>
    <property type="match status" value="1"/>
</dbReference>
<dbReference type="HAMAP" id="MF_00909">
    <property type="entry name" value="FtsZ"/>
    <property type="match status" value="1"/>
</dbReference>
<evidence type="ECO:0000256" key="3">
    <source>
        <dbReference type="ARBA" id="ARBA00022618"/>
    </source>
</evidence>
<evidence type="ECO:0000313" key="15">
    <source>
        <dbReference type="Proteomes" id="UP000002979"/>
    </source>
</evidence>
<dbReference type="NCBIfam" id="TIGR00065">
    <property type="entry name" value="ftsZ"/>
    <property type="match status" value="1"/>
</dbReference>
<dbReference type="InterPro" id="IPR018316">
    <property type="entry name" value="Tubulin/FtsZ_2-layer-sand-dom"/>
</dbReference>
<keyword evidence="2 8" id="KW-0963">Cytoplasm</keyword>
<dbReference type="InterPro" id="IPR036525">
    <property type="entry name" value="Tubulin/FtsZ_GTPase_sf"/>
</dbReference>
<feature type="binding site" evidence="8">
    <location>
        <begin position="30"/>
        <end position="34"/>
    </location>
    <ligand>
        <name>GTP</name>
        <dbReference type="ChEBI" id="CHEBI:37565"/>
    </ligand>
</feature>
<evidence type="ECO:0000256" key="9">
    <source>
        <dbReference type="NCBIfam" id="TIGR00065"/>
    </source>
</evidence>
<feature type="domain" description="Tubulin/FtsZ GTPase" evidence="12">
    <location>
        <begin position="22"/>
        <end position="215"/>
    </location>
</feature>
<protein>
    <recommendedName>
        <fullName evidence="8 9">Cell division protein FtsZ</fullName>
    </recommendedName>
</protein>
<dbReference type="Pfam" id="PF12327">
    <property type="entry name" value="FtsZ_C"/>
    <property type="match status" value="1"/>
</dbReference>
<dbReference type="GO" id="GO:0005737">
    <property type="term" value="C:cytoplasm"/>
    <property type="evidence" value="ECO:0007669"/>
    <property type="project" value="UniProtKB-SubCell"/>
</dbReference>
<evidence type="ECO:0000256" key="5">
    <source>
        <dbReference type="ARBA" id="ARBA00023134"/>
    </source>
</evidence>
<comment type="function">
    <text evidence="8 10">Essential cell division protein that forms a contractile ring structure (Z ring) at the future cell division site. The regulation of the ring assembly controls the timing and the location of cell division. One of the functions of the FtsZ ring is to recruit other cell division proteins to the septum to produce a new cell wall between the dividing cells. Binds GTP and shows GTPase activity.</text>
</comment>
<dbReference type="InterPro" id="IPR024757">
    <property type="entry name" value="FtsZ_C"/>
</dbReference>
<evidence type="ECO:0000256" key="7">
    <source>
        <dbReference type="ARBA" id="ARBA00023306"/>
    </source>
</evidence>
<dbReference type="CDD" id="cd02201">
    <property type="entry name" value="FtsZ_type1"/>
    <property type="match status" value="1"/>
</dbReference>
<dbReference type="FunFam" id="3.40.50.1440:FF:000023">
    <property type="entry name" value="Cell division protein FtsZ"/>
    <property type="match status" value="1"/>
</dbReference>
<feature type="binding site" evidence="8">
    <location>
        <position position="153"/>
    </location>
    <ligand>
        <name>GTP</name>
        <dbReference type="ChEBI" id="CHEBI:37565"/>
    </ligand>
</feature>
<evidence type="ECO:0000313" key="14">
    <source>
        <dbReference type="EMBL" id="EBA40659.1"/>
    </source>
</evidence>
<comment type="caution">
    <text evidence="14">The sequence shown here is derived from an EMBL/GenBank/DDBJ whole genome shotgun (WGS) entry which is preliminary data.</text>
</comment>
<dbReference type="GO" id="GO:0003924">
    <property type="term" value="F:GTPase activity"/>
    <property type="evidence" value="ECO:0007669"/>
    <property type="project" value="UniProtKB-UniRule"/>
</dbReference>
<dbReference type="PROSITE" id="PS01135">
    <property type="entry name" value="FTSZ_2"/>
    <property type="match status" value="1"/>
</dbReference>
<comment type="subcellular location">
    <subcellularLocation>
        <location evidence="8">Cytoplasm</location>
    </subcellularLocation>
    <text evidence="8">Assembles at midcell at the inner surface of the cytoplasmic membrane.</text>
</comment>
<evidence type="ECO:0000256" key="4">
    <source>
        <dbReference type="ARBA" id="ARBA00022741"/>
    </source>
</evidence>
<dbReference type="PANTHER" id="PTHR30314">
    <property type="entry name" value="CELL DIVISION PROTEIN FTSZ-RELATED"/>
    <property type="match status" value="1"/>
</dbReference>
<dbReference type="PRINTS" id="PR00423">
    <property type="entry name" value="CELLDVISFTSZ"/>
</dbReference>
<feature type="binding site" evidence="8">
    <location>
        <position position="149"/>
    </location>
    <ligand>
        <name>GTP</name>
        <dbReference type="ChEBI" id="CHEBI:37565"/>
    </ligand>
</feature>
<feature type="region of interest" description="Disordered" evidence="11">
    <location>
        <begin position="343"/>
        <end position="384"/>
    </location>
</feature>
<dbReference type="Gene3D" id="3.40.50.1440">
    <property type="entry name" value="Tubulin/FtsZ, GTPase domain"/>
    <property type="match status" value="1"/>
</dbReference>
<accession>A4E7F0</accession>
<keyword evidence="4 8" id="KW-0547">Nucleotide-binding</keyword>
<comment type="similarity">
    <text evidence="1 8 10">Belongs to the FtsZ family.</text>
</comment>
<dbReference type="GO" id="GO:0032153">
    <property type="term" value="C:cell division site"/>
    <property type="evidence" value="ECO:0007669"/>
    <property type="project" value="UniProtKB-UniRule"/>
</dbReference>
<dbReference type="Proteomes" id="UP000002979">
    <property type="component" value="Unassembled WGS sequence"/>
</dbReference>
<dbReference type="InterPro" id="IPR000158">
    <property type="entry name" value="Cell_div_FtsZ"/>
</dbReference>
<dbReference type="SMART" id="SM00864">
    <property type="entry name" value="Tubulin"/>
    <property type="match status" value="1"/>
</dbReference>
<reference evidence="14 15" key="2">
    <citation type="submission" date="2007-04" db="EMBL/GenBank/DDBJ databases">
        <authorList>
            <person name="Fulton L."/>
            <person name="Clifton S."/>
            <person name="Fulton B."/>
            <person name="Xu J."/>
            <person name="Minx P."/>
            <person name="Mardis E.R."/>
            <person name="Wilson R.K."/>
        </authorList>
    </citation>
    <scope>NUCLEOTIDE SEQUENCE [LARGE SCALE GENOMIC DNA]</scope>
    <source>
        <strain evidence="15">ATCC 25986 / DSM 3979 / JCM 10188 / KCTC 3647 / NCTC 11838 / VPI 1003</strain>
    </source>
</reference>
<keyword evidence="6 8" id="KW-0717">Septation</keyword>
<feature type="binding site" evidence="8">
    <location>
        <begin position="117"/>
        <end position="119"/>
    </location>
    <ligand>
        <name>GTP</name>
        <dbReference type="ChEBI" id="CHEBI:37565"/>
    </ligand>
</feature>
<proteinExistence type="inferred from homology"/>
<gene>
    <name evidence="8 14" type="primary">ftsZ</name>
    <name evidence="14" type="ORF">COLAER_00331</name>
</gene>
<sequence length="394" mass="40901">MAITFVRRTDMHETEINNYLAVIKVVGVGGGGTNAVNRMIEEGIRGVEFVAINTDAQALAISDADIKVHIGTDLTRGLGAGANPEVGRKAADESRDDIAEALAGADMVFITCGEGGGTGTGAAPIVADIAMNEVGALTVAVVTKPFTFEGRKRKKSAEEGIKTLSDCVDTMIVIPNDKLLDIAEKKTTMLEAFAIADGVLSQGTQGITDLITVPGIINLDFADVKTIMKQAGTAMMGIGTFSGDTRAVDAAQQAISSPLLESSIDGATRVLLSIAGSKDLGIQEISDAADVVANAVDPEANIIFGTVVDESLGDQVRITVIATGFSDSNVNRQDELFAAQQSQSKAAASAEPQRTAPATSPAQAAPTRNVGGTELPNFGNDQFELPDFLKRGSF</sequence>
<dbReference type="SUPFAM" id="SSF52490">
    <property type="entry name" value="Tubulin nucleotide-binding domain-like"/>
    <property type="match status" value="1"/>
</dbReference>
<dbReference type="InterPro" id="IPR037103">
    <property type="entry name" value="Tubulin/FtsZ-like_C"/>
</dbReference>
<dbReference type="InterPro" id="IPR008280">
    <property type="entry name" value="Tub_FtsZ_C"/>
</dbReference>
<evidence type="ECO:0000259" key="13">
    <source>
        <dbReference type="SMART" id="SM00865"/>
    </source>
</evidence>
<dbReference type="Pfam" id="PF00091">
    <property type="entry name" value="Tubulin"/>
    <property type="match status" value="1"/>
</dbReference>
<keyword evidence="3 8" id="KW-0132">Cell division</keyword>
<evidence type="ECO:0000259" key="12">
    <source>
        <dbReference type="SMART" id="SM00864"/>
    </source>
</evidence>
<evidence type="ECO:0000256" key="1">
    <source>
        <dbReference type="ARBA" id="ARBA00009690"/>
    </source>
</evidence>
<dbReference type="GO" id="GO:0000917">
    <property type="term" value="P:division septum assembly"/>
    <property type="evidence" value="ECO:0007669"/>
    <property type="project" value="UniProtKB-KW"/>
</dbReference>
<dbReference type="GO" id="GO:0043093">
    <property type="term" value="P:FtsZ-dependent cytokinesis"/>
    <property type="evidence" value="ECO:0007669"/>
    <property type="project" value="UniProtKB-UniRule"/>
</dbReference>
<evidence type="ECO:0000256" key="10">
    <source>
        <dbReference type="RuleBase" id="RU000631"/>
    </source>
</evidence>
<organism evidence="14 15">
    <name type="scientific">Collinsella aerofaciens (strain ATCC 25986 / DSM 3979 / JCM 10188 / KCTC 3647 / NCTC 11838 / VPI 1003)</name>
    <dbReference type="NCBI Taxonomy" id="411903"/>
    <lineage>
        <taxon>Bacteria</taxon>
        <taxon>Bacillati</taxon>
        <taxon>Actinomycetota</taxon>
        <taxon>Coriobacteriia</taxon>
        <taxon>Coriobacteriales</taxon>
        <taxon>Coriobacteriaceae</taxon>
        <taxon>Collinsella</taxon>
    </lineage>
</organism>
<dbReference type="PROSITE" id="PS01134">
    <property type="entry name" value="FTSZ_1"/>
    <property type="match status" value="1"/>
</dbReference>
<feature type="binding site" evidence="8">
    <location>
        <position position="197"/>
    </location>
    <ligand>
        <name>GTP</name>
        <dbReference type="ChEBI" id="CHEBI:37565"/>
    </ligand>
</feature>
<reference evidence="14 15" key="1">
    <citation type="submission" date="2007-01" db="EMBL/GenBank/DDBJ databases">
        <title>Draft genome sequence of Collinsella aerofaciens (ATCC 25986).</title>
        <authorList>
            <person name="Sudarsanam P."/>
            <person name="Ley R."/>
            <person name="Guruge J."/>
            <person name="Turnbaugh P.J."/>
            <person name="Mahowald M."/>
            <person name="Liep D."/>
            <person name="Gordon J."/>
        </authorList>
    </citation>
    <scope>NUCLEOTIDE SEQUENCE [LARGE SCALE GENOMIC DNA]</scope>
    <source>
        <strain evidence="15">ATCC 25986 / DSM 3979 / JCM 10188 / KCTC 3647 / NCTC 11838 / VPI 1003</strain>
    </source>
</reference>
<dbReference type="GO" id="GO:0051258">
    <property type="term" value="P:protein polymerization"/>
    <property type="evidence" value="ECO:0007669"/>
    <property type="project" value="UniProtKB-UniRule"/>
</dbReference>
<dbReference type="InterPro" id="IPR045061">
    <property type="entry name" value="FtsZ/CetZ"/>
</dbReference>
<keyword evidence="5 8" id="KW-0342">GTP-binding</keyword>
<dbReference type="InterPro" id="IPR020805">
    <property type="entry name" value="Cell_div_FtsZ_CS"/>
</dbReference>
<dbReference type="Gene3D" id="3.30.1330.20">
    <property type="entry name" value="Tubulin/FtsZ, C-terminal domain"/>
    <property type="match status" value="1"/>
</dbReference>